<dbReference type="OrthoDB" id="9815009at2"/>
<dbReference type="SUPFAM" id="SSF46785">
    <property type="entry name" value="Winged helix' DNA-binding domain"/>
    <property type="match status" value="1"/>
</dbReference>
<organism evidence="4 5">
    <name type="scientific">Clostridium cellulovorans (strain ATCC 35296 / DSM 3052 / OCM 3 / 743B)</name>
    <dbReference type="NCBI Taxonomy" id="573061"/>
    <lineage>
        <taxon>Bacteria</taxon>
        <taxon>Bacillati</taxon>
        <taxon>Bacillota</taxon>
        <taxon>Clostridia</taxon>
        <taxon>Eubacteriales</taxon>
        <taxon>Clostridiaceae</taxon>
        <taxon>Clostridium</taxon>
    </lineage>
</organism>
<protein>
    <submittedName>
        <fullName evidence="4">Regulatory protein DeoR</fullName>
    </submittedName>
</protein>
<dbReference type="InterPro" id="IPR036390">
    <property type="entry name" value="WH_DNA-bd_sf"/>
</dbReference>
<keyword evidence="5" id="KW-1185">Reference proteome</keyword>
<feature type="domain" description="HTH deoR-type" evidence="3">
    <location>
        <begin position="2"/>
        <end position="57"/>
    </location>
</feature>
<dbReference type="HOGENOM" id="CLU_041141_5_1_9"/>
<evidence type="ECO:0000313" key="5">
    <source>
        <dbReference type="Proteomes" id="UP000002730"/>
    </source>
</evidence>
<dbReference type="PROSITE" id="PS51000">
    <property type="entry name" value="HTH_DEOR_2"/>
    <property type="match status" value="1"/>
</dbReference>
<dbReference type="EMBL" id="CP002160">
    <property type="protein sequence ID" value="ADL53929.1"/>
    <property type="molecule type" value="Genomic_DNA"/>
</dbReference>
<dbReference type="PANTHER" id="PTHR34580">
    <property type="match status" value="1"/>
</dbReference>
<dbReference type="InterPro" id="IPR013196">
    <property type="entry name" value="HTH_11"/>
</dbReference>
<keyword evidence="1" id="KW-0805">Transcription regulation</keyword>
<accession>D9SND7</accession>
<dbReference type="eggNOG" id="COG2378">
    <property type="taxonomic scope" value="Bacteria"/>
</dbReference>
<evidence type="ECO:0000256" key="2">
    <source>
        <dbReference type="ARBA" id="ARBA00023163"/>
    </source>
</evidence>
<dbReference type="InterPro" id="IPR001034">
    <property type="entry name" value="DeoR_HTH"/>
</dbReference>
<dbReference type="PANTHER" id="PTHR34580:SF1">
    <property type="entry name" value="PROTEIN PAFC"/>
    <property type="match status" value="1"/>
</dbReference>
<dbReference type="InterPro" id="IPR028349">
    <property type="entry name" value="PafC-like"/>
</dbReference>
<keyword evidence="2" id="KW-0804">Transcription</keyword>
<dbReference type="InterPro" id="IPR036388">
    <property type="entry name" value="WH-like_DNA-bd_sf"/>
</dbReference>
<evidence type="ECO:0000259" key="3">
    <source>
        <dbReference type="PROSITE" id="PS51000"/>
    </source>
</evidence>
<dbReference type="InterPro" id="IPR057727">
    <property type="entry name" value="WCX_dom"/>
</dbReference>
<dbReference type="PROSITE" id="PS52050">
    <property type="entry name" value="WYL"/>
    <property type="match status" value="1"/>
</dbReference>
<dbReference type="InterPro" id="IPR026881">
    <property type="entry name" value="WYL_dom"/>
</dbReference>
<evidence type="ECO:0000256" key="1">
    <source>
        <dbReference type="ARBA" id="ARBA00023015"/>
    </source>
</evidence>
<proteinExistence type="predicted"/>
<dbReference type="Pfam" id="PF13280">
    <property type="entry name" value="WYL"/>
    <property type="match status" value="1"/>
</dbReference>
<dbReference type="RefSeq" id="WP_010074283.1">
    <property type="nucleotide sequence ID" value="NC_014393.1"/>
</dbReference>
<dbReference type="STRING" id="573061.Clocel_4268"/>
<dbReference type="Proteomes" id="UP000002730">
    <property type="component" value="Chromosome"/>
</dbReference>
<dbReference type="GO" id="GO:0003700">
    <property type="term" value="F:DNA-binding transcription factor activity"/>
    <property type="evidence" value="ECO:0007669"/>
    <property type="project" value="InterPro"/>
</dbReference>
<reference evidence="4 5" key="1">
    <citation type="submission" date="2010-08" db="EMBL/GenBank/DDBJ databases">
        <title>Complete sequence of Clostridium cellulovorans 743B.</title>
        <authorList>
            <consortium name="US DOE Joint Genome Institute"/>
            <person name="Lucas S."/>
            <person name="Copeland A."/>
            <person name="Lapidus A."/>
            <person name="Cheng J.-F."/>
            <person name="Bruce D."/>
            <person name="Goodwin L."/>
            <person name="Pitluck S."/>
            <person name="Chertkov O."/>
            <person name="Detter J.C."/>
            <person name="Han C."/>
            <person name="Tapia R."/>
            <person name="Land M."/>
            <person name="Hauser L."/>
            <person name="Chang Y.-J."/>
            <person name="Jeffries C."/>
            <person name="Kyrpides N."/>
            <person name="Ivanova N."/>
            <person name="Mikhailova N."/>
            <person name="Hemme C.L."/>
            <person name="Woyke T."/>
        </authorList>
    </citation>
    <scope>NUCLEOTIDE SEQUENCE [LARGE SCALE GENOMIC DNA]</scope>
    <source>
        <strain evidence="5">ATCC 35296 / DSM 3052 / OCM 3 / 743B</strain>
    </source>
</reference>
<dbReference type="AlphaFoldDB" id="D9SND7"/>
<dbReference type="PIRSF" id="PIRSF016838">
    <property type="entry name" value="PafC"/>
    <property type="match status" value="1"/>
</dbReference>
<dbReference type="KEGG" id="ccb:Clocel_4268"/>
<dbReference type="SMART" id="SM00420">
    <property type="entry name" value="HTH_DEOR"/>
    <property type="match status" value="1"/>
</dbReference>
<name>D9SND7_CLOC7</name>
<dbReference type="Pfam" id="PF25583">
    <property type="entry name" value="WCX"/>
    <property type="match status" value="1"/>
</dbReference>
<dbReference type="Pfam" id="PF08279">
    <property type="entry name" value="HTH_11"/>
    <property type="match status" value="1"/>
</dbReference>
<evidence type="ECO:0000313" key="4">
    <source>
        <dbReference type="EMBL" id="ADL53929.1"/>
    </source>
</evidence>
<dbReference type="Gene3D" id="1.10.10.10">
    <property type="entry name" value="Winged helix-like DNA-binding domain superfamily/Winged helix DNA-binding domain"/>
    <property type="match status" value="1"/>
</dbReference>
<sequence length="304" mass="35625">MKIDRLFSILLMIINKEKITAKELAEHYQVSVRTIQRDIDTLSMAGIPIYAESGKNGGYQLLEGYKLDMNFLNTKEAKIIRAILDNLEKIAPYLDMKTISNKFSSTHLLDNQDNKLIMKLNPLINEENLKKHLELIAKARDNYHKICMKYVDMNFQVTDRIICPYTLVMMGTVWYVYGYCELREDFRIFKLSRIIECIILNEEFVVKETPKPAPWDSNLDSSSENTKVVLEVDRILQGKIADYVDYKDCIIENDKIIVTLNFPIDEWLYSFIFGLVPYVKILEPTWLRVEFIKRLNLAMKKNIL</sequence>
<dbReference type="InterPro" id="IPR051534">
    <property type="entry name" value="CBASS_pafABC_assoc_protein"/>
</dbReference>
<gene>
    <name evidence="4" type="ordered locus">Clocel_4268</name>
</gene>